<evidence type="ECO:0000259" key="2">
    <source>
        <dbReference type="Pfam" id="PF04457"/>
    </source>
</evidence>
<evidence type="ECO:0000256" key="1">
    <source>
        <dbReference type="SAM" id="MobiDB-lite"/>
    </source>
</evidence>
<feature type="compositionally biased region" description="Polar residues" evidence="1">
    <location>
        <begin position="1"/>
        <end position="12"/>
    </location>
</feature>
<dbReference type="RefSeq" id="XP_025472094.1">
    <property type="nucleotide sequence ID" value="XM_025610856.1"/>
</dbReference>
<evidence type="ECO:0000313" key="3">
    <source>
        <dbReference type="EMBL" id="PWY95333.1"/>
    </source>
</evidence>
<name>A0A317X9P7_9EURO</name>
<dbReference type="GeneID" id="37112999"/>
<protein>
    <recommendedName>
        <fullName evidence="2">MJ1316 RNA cyclic group end recognition domain-containing protein</fullName>
    </recommendedName>
</protein>
<organism evidence="3 4">
    <name type="scientific">Aspergillus sclerotioniger CBS 115572</name>
    <dbReference type="NCBI Taxonomy" id="1450535"/>
    <lineage>
        <taxon>Eukaryota</taxon>
        <taxon>Fungi</taxon>
        <taxon>Dikarya</taxon>
        <taxon>Ascomycota</taxon>
        <taxon>Pezizomycotina</taxon>
        <taxon>Eurotiomycetes</taxon>
        <taxon>Eurotiomycetidae</taxon>
        <taxon>Eurotiales</taxon>
        <taxon>Aspergillaceae</taxon>
        <taxon>Aspergillus</taxon>
        <taxon>Aspergillus subgen. Circumdati</taxon>
    </lineage>
</organism>
<dbReference type="OrthoDB" id="10263155at2759"/>
<dbReference type="STRING" id="1450535.A0A317X9P7"/>
<dbReference type="InterPro" id="IPR040459">
    <property type="entry name" value="MJ1316"/>
</dbReference>
<gene>
    <name evidence="3" type="ORF">BO94DRAFT_531254</name>
</gene>
<dbReference type="AlphaFoldDB" id="A0A317X9P7"/>
<dbReference type="PANTHER" id="PTHR46729:SF1">
    <property type="entry name" value="LEUKOCYTE RECEPTOR CLUSTER MEMBER 9"/>
    <property type="match status" value="1"/>
</dbReference>
<comment type="caution">
    <text evidence="3">The sequence shown here is derived from an EMBL/GenBank/DDBJ whole genome shotgun (WGS) entry which is preliminary data.</text>
</comment>
<sequence>MASDLPETQQGQHDVPEQGKERTPTPQPEARTRSPTLTPETDYTPFRSTRSKPEPVENRLRPAADIINRIIWDDAFDPANYIIGYEDRFEGRLEAGFNSWKKETTDEEFIPQHRILYIKRSSDGEIVWDRRRRIDKIFLSGNSAFDYLAFLS</sequence>
<dbReference type="PANTHER" id="PTHR46729">
    <property type="entry name" value="LEUKOCYTE RECEPTOR CLUSTER MEMBER 9"/>
    <property type="match status" value="1"/>
</dbReference>
<feature type="region of interest" description="Disordered" evidence="1">
    <location>
        <begin position="1"/>
        <end position="58"/>
    </location>
</feature>
<keyword evidence="4" id="KW-1185">Reference proteome</keyword>
<dbReference type="EMBL" id="MSFK01000003">
    <property type="protein sequence ID" value="PWY95333.1"/>
    <property type="molecule type" value="Genomic_DNA"/>
</dbReference>
<feature type="compositionally biased region" description="Basic and acidic residues" evidence="1">
    <location>
        <begin position="14"/>
        <end position="23"/>
    </location>
</feature>
<evidence type="ECO:0000313" key="4">
    <source>
        <dbReference type="Proteomes" id="UP000246702"/>
    </source>
</evidence>
<dbReference type="Proteomes" id="UP000246702">
    <property type="component" value="Unassembled WGS sequence"/>
</dbReference>
<proteinExistence type="predicted"/>
<feature type="domain" description="MJ1316 RNA cyclic group end recognition" evidence="2">
    <location>
        <begin position="60"/>
        <end position="130"/>
    </location>
</feature>
<reference evidence="3 4" key="1">
    <citation type="submission" date="2016-12" db="EMBL/GenBank/DDBJ databases">
        <title>The genomes of Aspergillus section Nigri reveals drivers in fungal speciation.</title>
        <authorList>
            <consortium name="DOE Joint Genome Institute"/>
            <person name="Vesth T.C."/>
            <person name="Nybo J."/>
            <person name="Theobald S."/>
            <person name="Brandl J."/>
            <person name="Frisvad J.C."/>
            <person name="Nielsen K.F."/>
            <person name="Lyhne E.K."/>
            <person name="Kogle M.E."/>
            <person name="Kuo A."/>
            <person name="Riley R."/>
            <person name="Clum A."/>
            <person name="Nolan M."/>
            <person name="Lipzen A."/>
            <person name="Salamov A."/>
            <person name="Henrissat B."/>
            <person name="Wiebenga A."/>
            <person name="De Vries R.P."/>
            <person name="Grigoriev I.V."/>
            <person name="Mortensen U.H."/>
            <person name="Andersen M.R."/>
            <person name="Baker S.E."/>
        </authorList>
    </citation>
    <scope>NUCLEOTIDE SEQUENCE [LARGE SCALE GENOMIC DNA]</scope>
    <source>
        <strain evidence="3 4">CBS 115572</strain>
    </source>
</reference>
<dbReference type="Pfam" id="PF04457">
    <property type="entry name" value="MJ1316"/>
    <property type="match status" value="1"/>
</dbReference>
<accession>A0A317X9P7</accession>
<dbReference type="InterPro" id="IPR042653">
    <property type="entry name" value="Leng9"/>
</dbReference>